<dbReference type="Proteomes" id="UP000887159">
    <property type="component" value="Unassembled WGS sequence"/>
</dbReference>
<dbReference type="AlphaFoldDB" id="A0A8X6T0G1"/>
<sequence length="102" mass="11752">MHTRCLKCGESHRTNDCPIKEKIQNRINCNKTGHMANWSQCEEFPKKNPEKVKRPGGYPGTPAANEETPSPKENNNAIRELRRFFLDYPFLLEMGATMTKND</sequence>
<accession>A0A8X6T0G1</accession>
<comment type="caution">
    <text evidence="2">The sequence shown here is derived from an EMBL/GenBank/DDBJ whole genome shotgun (WGS) entry which is preliminary data.</text>
</comment>
<feature type="region of interest" description="Disordered" evidence="1">
    <location>
        <begin position="46"/>
        <end position="76"/>
    </location>
</feature>
<evidence type="ECO:0000313" key="2">
    <source>
        <dbReference type="EMBL" id="GFY21541.1"/>
    </source>
</evidence>
<proteinExistence type="predicted"/>
<dbReference type="EMBL" id="BMAU01021358">
    <property type="protein sequence ID" value="GFY21541.1"/>
    <property type="molecule type" value="Genomic_DNA"/>
</dbReference>
<organism evidence="2 3">
    <name type="scientific">Trichonephila clavipes</name>
    <name type="common">Golden silk orbweaver</name>
    <name type="synonym">Nephila clavipes</name>
    <dbReference type="NCBI Taxonomy" id="2585209"/>
    <lineage>
        <taxon>Eukaryota</taxon>
        <taxon>Metazoa</taxon>
        <taxon>Ecdysozoa</taxon>
        <taxon>Arthropoda</taxon>
        <taxon>Chelicerata</taxon>
        <taxon>Arachnida</taxon>
        <taxon>Araneae</taxon>
        <taxon>Araneomorphae</taxon>
        <taxon>Entelegynae</taxon>
        <taxon>Araneoidea</taxon>
        <taxon>Nephilidae</taxon>
        <taxon>Trichonephila</taxon>
    </lineage>
</organism>
<gene>
    <name evidence="2" type="ORF">TNCV_1166891</name>
</gene>
<keyword evidence="3" id="KW-1185">Reference proteome</keyword>
<name>A0A8X6T0G1_TRICX</name>
<feature type="compositionally biased region" description="Polar residues" evidence="1">
    <location>
        <begin position="67"/>
        <end position="76"/>
    </location>
</feature>
<evidence type="ECO:0000256" key="1">
    <source>
        <dbReference type="SAM" id="MobiDB-lite"/>
    </source>
</evidence>
<reference evidence="2" key="1">
    <citation type="submission" date="2020-08" db="EMBL/GenBank/DDBJ databases">
        <title>Multicomponent nature underlies the extraordinary mechanical properties of spider dragline silk.</title>
        <authorList>
            <person name="Kono N."/>
            <person name="Nakamura H."/>
            <person name="Mori M."/>
            <person name="Yoshida Y."/>
            <person name="Ohtoshi R."/>
            <person name="Malay A.D."/>
            <person name="Moran D.A.P."/>
            <person name="Tomita M."/>
            <person name="Numata K."/>
            <person name="Arakawa K."/>
        </authorList>
    </citation>
    <scope>NUCLEOTIDE SEQUENCE</scope>
</reference>
<protein>
    <submittedName>
        <fullName evidence="2">Uncharacterized protein</fullName>
    </submittedName>
</protein>
<evidence type="ECO:0000313" key="3">
    <source>
        <dbReference type="Proteomes" id="UP000887159"/>
    </source>
</evidence>